<accession>A0A9K3J9C2</accession>
<proteinExistence type="predicted"/>
<comment type="caution">
    <text evidence="1">The sequence shown here is derived from an EMBL/GenBank/DDBJ whole genome shotgun (WGS) entry which is preliminary data.</text>
</comment>
<dbReference type="AlphaFoldDB" id="A0A9K3J9C2"/>
<keyword evidence="2" id="KW-1185">Reference proteome</keyword>
<organism evidence="1 2">
    <name type="scientific">Helianthus annuus</name>
    <name type="common">Common sunflower</name>
    <dbReference type="NCBI Taxonomy" id="4232"/>
    <lineage>
        <taxon>Eukaryota</taxon>
        <taxon>Viridiplantae</taxon>
        <taxon>Streptophyta</taxon>
        <taxon>Embryophyta</taxon>
        <taxon>Tracheophyta</taxon>
        <taxon>Spermatophyta</taxon>
        <taxon>Magnoliopsida</taxon>
        <taxon>eudicotyledons</taxon>
        <taxon>Gunneridae</taxon>
        <taxon>Pentapetalae</taxon>
        <taxon>asterids</taxon>
        <taxon>campanulids</taxon>
        <taxon>Asterales</taxon>
        <taxon>Asteraceae</taxon>
        <taxon>Asteroideae</taxon>
        <taxon>Heliantheae alliance</taxon>
        <taxon>Heliantheae</taxon>
        <taxon>Helianthus</taxon>
    </lineage>
</organism>
<evidence type="ECO:0000313" key="1">
    <source>
        <dbReference type="EMBL" id="KAF5810957.1"/>
    </source>
</evidence>
<evidence type="ECO:0000313" key="2">
    <source>
        <dbReference type="Proteomes" id="UP000215914"/>
    </source>
</evidence>
<dbReference type="Gramene" id="mRNA:HanXRQr2_Chr04g0175811">
    <property type="protein sequence ID" value="mRNA:HanXRQr2_Chr04g0175811"/>
    <property type="gene ID" value="HanXRQr2_Chr04g0175811"/>
</dbReference>
<reference evidence="1" key="2">
    <citation type="submission" date="2020-06" db="EMBL/GenBank/DDBJ databases">
        <title>Helianthus annuus Genome sequencing and assembly Release 2.</title>
        <authorList>
            <person name="Gouzy J."/>
            <person name="Langlade N."/>
            <person name="Munos S."/>
        </authorList>
    </citation>
    <scope>NUCLEOTIDE SEQUENCE</scope>
    <source>
        <tissue evidence="1">Leaves</tissue>
    </source>
</reference>
<gene>
    <name evidence="1" type="ORF">HanXRQr2_Chr04g0175811</name>
</gene>
<reference evidence="1" key="1">
    <citation type="journal article" date="2017" name="Nature">
        <title>The sunflower genome provides insights into oil metabolism, flowering and Asterid evolution.</title>
        <authorList>
            <person name="Badouin H."/>
            <person name="Gouzy J."/>
            <person name="Grassa C.J."/>
            <person name="Murat F."/>
            <person name="Staton S.E."/>
            <person name="Cottret L."/>
            <person name="Lelandais-Briere C."/>
            <person name="Owens G.L."/>
            <person name="Carrere S."/>
            <person name="Mayjonade B."/>
            <person name="Legrand L."/>
            <person name="Gill N."/>
            <person name="Kane N.C."/>
            <person name="Bowers J.E."/>
            <person name="Hubner S."/>
            <person name="Bellec A."/>
            <person name="Berard A."/>
            <person name="Berges H."/>
            <person name="Blanchet N."/>
            <person name="Boniface M.C."/>
            <person name="Brunel D."/>
            <person name="Catrice O."/>
            <person name="Chaidir N."/>
            <person name="Claudel C."/>
            <person name="Donnadieu C."/>
            <person name="Faraut T."/>
            <person name="Fievet G."/>
            <person name="Helmstetter N."/>
            <person name="King M."/>
            <person name="Knapp S.J."/>
            <person name="Lai Z."/>
            <person name="Le Paslier M.C."/>
            <person name="Lippi Y."/>
            <person name="Lorenzon L."/>
            <person name="Mandel J.R."/>
            <person name="Marage G."/>
            <person name="Marchand G."/>
            <person name="Marquand E."/>
            <person name="Bret-Mestries E."/>
            <person name="Morien E."/>
            <person name="Nambeesan S."/>
            <person name="Nguyen T."/>
            <person name="Pegot-Espagnet P."/>
            <person name="Pouilly N."/>
            <person name="Raftis F."/>
            <person name="Sallet E."/>
            <person name="Schiex T."/>
            <person name="Thomas J."/>
            <person name="Vandecasteele C."/>
            <person name="Vares D."/>
            <person name="Vear F."/>
            <person name="Vautrin S."/>
            <person name="Crespi M."/>
            <person name="Mangin B."/>
            <person name="Burke J.M."/>
            <person name="Salse J."/>
            <person name="Munos S."/>
            <person name="Vincourt P."/>
            <person name="Rieseberg L.H."/>
            <person name="Langlade N.B."/>
        </authorList>
    </citation>
    <scope>NUCLEOTIDE SEQUENCE</scope>
    <source>
        <tissue evidence="1">Leaves</tissue>
    </source>
</reference>
<protein>
    <submittedName>
        <fullName evidence="1">Uncharacterized protein</fullName>
    </submittedName>
</protein>
<name>A0A9K3J9C2_HELAN</name>
<dbReference type="Proteomes" id="UP000215914">
    <property type="component" value="Unassembled WGS sequence"/>
</dbReference>
<sequence>MPSLIKDGNRITTFTKKQNMTFNYRWQDGQVRLGWLSDVSIKKGSGWIWIKMS</sequence>
<dbReference type="EMBL" id="MNCJ02000319">
    <property type="protein sequence ID" value="KAF5810957.1"/>
    <property type="molecule type" value="Genomic_DNA"/>
</dbReference>